<keyword evidence="2" id="KW-0645">Protease</keyword>
<dbReference type="SMART" id="SM00249">
    <property type="entry name" value="PHD"/>
    <property type="match status" value="1"/>
</dbReference>
<name>A0AAV2LJ84_KNICA</name>
<dbReference type="AlphaFoldDB" id="A0AAV2LJ84"/>
<dbReference type="InterPro" id="IPR001965">
    <property type="entry name" value="Znf_PHD"/>
</dbReference>
<evidence type="ECO:0000256" key="4">
    <source>
        <dbReference type="ARBA" id="ARBA00022771"/>
    </source>
</evidence>
<sequence>MSRQGLRKVCFEDYDGVIGFVNTGCHWKCVYLNAITQQIFMLDPLKTLKEADDTQMAAQRFGQYFKMRRNRLGKEDWIHITWKPGNIPHTHQQDSVSCGVFVMQMVKALAISFPYIPKGIQVETTQKAMGNLRKEMAEEILRMSASDFCSLCGLQNSNANGATWIQCDNCQGWFHIECVEMAQEDIPDQKVEWLCQWC</sequence>
<protein>
    <recommendedName>
        <fullName evidence="8">PHD-type domain-containing protein</fullName>
    </recommendedName>
</protein>
<dbReference type="PROSITE" id="PS01359">
    <property type="entry name" value="ZF_PHD_1"/>
    <property type="match status" value="1"/>
</dbReference>
<dbReference type="Pfam" id="PF02902">
    <property type="entry name" value="Peptidase_C48"/>
    <property type="match status" value="1"/>
</dbReference>
<evidence type="ECO:0000256" key="1">
    <source>
        <dbReference type="ARBA" id="ARBA00005234"/>
    </source>
</evidence>
<dbReference type="InterPro" id="IPR011011">
    <property type="entry name" value="Znf_FYVE_PHD"/>
</dbReference>
<dbReference type="Pfam" id="PF00628">
    <property type="entry name" value="PHD"/>
    <property type="match status" value="1"/>
</dbReference>
<evidence type="ECO:0000256" key="2">
    <source>
        <dbReference type="ARBA" id="ARBA00022670"/>
    </source>
</evidence>
<dbReference type="InterPro" id="IPR019787">
    <property type="entry name" value="Znf_PHD-finger"/>
</dbReference>
<dbReference type="CDD" id="cd15517">
    <property type="entry name" value="PHD_TCF19_like"/>
    <property type="match status" value="1"/>
</dbReference>
<evidence type="ECO:0000256" key="7">
    <source>
        <dbReference type="PROSITE-ProRule" id="PRU00146"/>
    </source>
</evidence>
<evidence type="ECO:0000256" key="3">
    <source>
        <dbReference type="ARBA" id="ARBA00022723"/>
    </source>
</evidence>
<evidence type="ECO:0000313" key="9">
    <source>
        <dbReference type="EMBL" id="CAL1601210.1"/>
    </source>
</evidence>
<keyword evidence="4 7" id="KW-0863">Zinc-finger</keyword>
<keyword evidence="10" id="KW-1185">Reference proteome</keyword>
<gene>
    <name evidence="9" type="ORF">KC01_LOCUS29221</name>
</gene>
<keyword evidence="6" id="KW-0862">Zinc</keyword>
<accession>A0AAV2LJ84</accession>
<dbReference type="Proteomes" id="UP001497482">
    <property type="component" value="Chromosome 3"/>
</dbReference>
<dbReference type="Gene3D" id="3.30.40.10">
    <property type="entry name" value="Zinc/RING finger domain, C3HC4 (zinc finger)"/>
    <property type="match status" value="1"/>
</dbReference>
<dbReference type="InterPro" id="IPR013083">
    <property type="entry name" value="Znf_RING/FYVE/PHD"/>
</dbReference>
<dbReference type="SUPFAM" id="SSF57903">
    <property type="entry name" value="FYVE/PHD zinc finger"/>
    <property type="match status" value="1"/>
</dbReference>
<dbReference type="GO" id="GO:0008270">
    <property type="term" value="F:zinc ion binding"/>
    <property type="evidence" value="ECO:0007669"/>
    <property type="project" value="UniProtKB-KW"/>
</dbReference>
<keyword evidence="5" id="KW-0378">Hydrolase</keyword>
<keyword evidence="3" id="KW-0479">Metal-binding</keyword>
<dbReference type="EMBL" id="OZ035825">
    <property type="protein sequence ID" value="CAL1601210.1"/>
    <property type="molecule type" value="Genomic_DNA"/>
</dbReference>
<dbReference type="Gene3D" id="3.40.395.10">
    <property type="entry name" value="Adenoviral Proteinase, Chain A"/>
    <property type="match status" value="1"/>
</dbReference>
<dbReference type="SUPFAM" id="SSF54001">
    <property type="entry name" value="Cysteine proteinases"/>
    <property type="match status" value="1"/>
</dbReference>
<comment type="similarity">
    <text evidence="1">Belongs to the peptidase C48 family.</text>
</comment>
<evidence type="ECO:0000313" key="10">
    <source>
        <dbReference type="Proteomes" id="UP001497482"/>
    </source>
</evidence>
<dbReference type="GO" id="GO:0006508">
    <property type="term" value="P:proteolysis"/>
    <property type="evidence" value="ECO:0007669"/>
    <property type="project" value="UniProtKB-KW"/>
</dbReference>
<organism evidence="9 10">
    <name type="scientific">Knipowitschia caucasica</name>
    <name type="common">Caucasian dwarf goby</name>
    <name type="synonym">Pomatoschistus caucasicus</name>
    <dbReference type="NCBI Taxonomy" id="637954"/>
    <lineage>
        <taxon>Eukaryota</taxon>
        <taxon>Metazoa</taxon>
        <taxon>Chordata</taxon>
        <taxon>Craniata</taxon>
        <taxon>Vertebrata</taxon>
        <taxon>Euteleostomi</taxon>
        <taxon>Actinopterygii</taxon>
        <taxon>Neopterygii</taxon>
        <taxon>Teleostei</taxon>
        <taxon>Neoteleostei</taxon>
        <taxon>Acanthomorphata</taxon>
        <taxon>Gobiaria</taxon>
        <taxon>Gobiiformes</taxon>
        <taxon>Gobioidei</taxon>
        <taxon>Gobiidae</taxon>
        <taxon>Gobiinae</taxon>
        <taxon>Knipowitschia</taxon>
    </lineage>
</organism>
<dbReference type="InterPro" id="IPR019786">
    <property type="entry name" value="Zinc_finger_PHD-type_CS"/>
</dbReference>
<feature type="domain" description="PHD-type" evidence="8">
    <location>
        <begin position="146"/>
        <end position="198"/>
    </location>
</feature>
<evidence type="ECO:0000256" key="6">
    <source>
        <dbReference type="ARBA" id="ARBA00022833"/>
    </source>
</evidence>
<proteinExistence type="inferred from homology"/>
<evidence type="ECO:0000259" key="8">
    <source>
        <dbReference type="PROSITE" id="PS50016"/>
    </source>
</evidence>
<dbReference type="PROSITE" id="PS50016">
    <property type="entry name" value="ZF_PHD_2"/>
    <property type="match status" value="1"/>
</dbReference>
<dbReference type="InterPro" id="IPR003653">
    <property type="entry name" value="Peptidase_C48_C"/>
</dbReference>
<reference evidence="9 10" key="1">
    <citation type="submission" date="2024-04" db="EMBL/GenBank/DDBJ databases">
        <authorList>
            <person name="Waldvogel A.-M."/>
            <person name="Schoenle A."/>
        </authorList>
    </citation>
    <scope>NUCLEOTIDE SEQUENCE [LARGE SCALE GENOMIC DNA]</scope>
</reference>
<dbReference type="InterPro" id="IPR038765">
    <property type="entry name" value="Papain-like_cys_pep_sf"/>
</dbReference>
<evidence type="ECO:0000256" key="5">
    <source>
        <dbReference type="ARBA" id="ARBA00022801"/>
    </source>
</evidence>
<dbReference type="GO" id="GO:0008234">
    <property type="term" value="F:cysteine-type peptidase activity"/>
    <property type="evidence" value="ECO:0007669"/>
    <property type="project" value="InterPro"/>
</dbReference>